<dbReference type="RefSeq" id="WP_256125044.1">
    <property type="nucleotide sequence ID" value="NZ_CP056776.1"/>
</dbReference>
<organism evidence="1 2">
    <name type="scientific">Enterobacter cloacae</name>
    <dbReference type="NCBI Taxonomy" id="550"/>
    <lineage>
        <taxon>Bacteria</taxon>
        <taxon>Pseudomonadati</taxon>
        <taxon>Pseudomonadota</taxon>
        <taxon>Gammaproteobacteria</taxon>
        <taxon>Enterobacterales</taxon>
        <taxon>Enterobacteriaceae</taxon>
        <taxon>Enterobacter</taxon>
        <taxon>Enterobacter cloacae complex</taxon>
    </lineage>
</organism>
<accession>A0A377MBR6</accession>
<proteinExistence type="predicted"/>
<evidence type="ECO:0000313" key="2">
    <source>
        <dbReference type="Proteomes" id="UP000255106"/>
    </source>
</evidence>
<gene>
    <name evidence="1" type="ORF">NCTC10005_07711</name>
</gene>
<dbReference type="AlphaFoldDB" id="A0A377MBR6"/>
<evidence type="ECO:0000313" key="1">
    <source>
        <dbReference type="EMBL" id="STQ14840.1"/>
    </source>
</evidence>
<protein>
    <submittedName>
        <fullName evidence="1">Uncharacterized protein</fullName>
    </submittedName>
</protein>
<dbReference type="EMBL" id="UGJB01000004">
    <property type="protein sequence ID" value="STQ14840.1"/>
    <property type="molecule type" value="Genomic_DNA"/>
</dbReference>
<sequence>MTPAAPFVLTGIERRGGQTFAVVIPRGVSQISAMRLLSPGDAMLGWTLRSTEGSGAAVFLVNGREHRIQVE</sequence>
<dbReference type="Proteomes" id="UP000255106">
    <property type="component" value="Unassembled WGS sequence"/>
</dbReference>
<reference evidence="1 2" key="1">
    <citation type="submission" date="2018-06" db="EMBL/GenBank/DDBJ databases">
        <authorList>
            <consortium name="Pathogen Informatics"/>
            <person name="Doyle S."/>
        </authorList>
    </citation>
    <scope>NUCLEOTIDE SEQUENCE [LARGE SCALE GENOMIC DNA]</scope>
    <source>
        <strain evidence="1 2">NCTC10005</strain>
    </source>
</reference>
<name>A0A377MBR6_ENTCL</name>